<evidence type="ECO:0000313" key="5">
    <source>
        <dbReference type="Proteomes" id="UP000436088"/>
    </source>
</evidence>
<evidence type="ECO:0000259" key="3">
    <source>
        <dbReference type="Pfam" id="PF03763"/>
    </source>
</evidence>
<feature type="compositionally biased region" description="Polar residues" evidence="2">
    <location>
        <begin position="23"/>
        <end position="34"/>
    </location>
</feature>
<evidence type="ECO:0000256" key="1">
    <source>
        <dbReference type="ARBA" id="ARBA00005711"/>
    </source>
</evidence>
<comment type="caution">
    <text evidence="4">The sequence shown here is derived from an EMBL/GenBank/DDBJ whole genome shotgun (WGS) entry which is preliminary data.</text>
</comment>
<evidence type="ECO:0000256" key="2">
    <source>
        <dbReference type="SAM" id="MobiDB-lite"/>
    </source>
</evidence>
<name>A0A6A3ATE1_HIBSY</name>
<dbReference type="PANTHER" id="PTHR31471:SF49">
    <property type="entry name" value="REMORIN FAMILY PROTEIN"/>
    <property type="match status" value="1"/>
</dbReference>
<protein>
    <submittedName>
        <fullName evidence="4">Remorin family protein isoform 3</fullName>
    </submittedName>
</protein>
<comment type="similarity">
    <text evidence="1">Belongs to the remorin family.</text>
</comment>
<feature type="domain" description="Remorin C-terminal" evidence="3">
    <location>
        <begin position="339"/>
        <end position="430"/>
    </location>
</feature>
<gene>
    <name evidence="4" type="ORF">F3Y22_tig00110365pilonHSYRG00031</name>
</gene>
<dbReference type="EMBL" id="VEPZ02000952">
    <property type="protein sequence ID" value="KAE8707950.1"/>
    <property type="molecule type" value="Genomic_DNA"/>
</dbReference>
<accession>A0A6A3ATE1</accession>
<reference evidence="4" key="1">
    <citation type="submission" date="2019-09" db="EMBL/GenBank/DDBJ databases">
        <title>Draft genome information of white flower Hibiscus syriacus.</title>
        <authorList>
            <person name="Kim Y.-M."/>
        </authorList>
    </citation>
    <scope>NUCLEOTIDE SEQUENCE [LARGE SCALE GENOMIC DNA]</scope>
    <source>
        <strain evidence="4">YM2019G1</strain>
    </source>
</reference>
<dbReference type="PANTHER" id="PTHR31471">
    <property type="entry name" value="OS02G0116800 PROTEIN"/>
    <property type="match status" value="1"/>
</dbReference>
<organism evidence="4 5">
    <name type="scientific">Hibiscus syriacus</name>
    <name type="common">Rose of Sharon</name>
    <dbReference type="NCBI Taxonomy" id="106335"/>
    <lineage>
        <taxon>Eukaryota</taxon>
        <taxon>Viridiplantae</taxon>
        <taxon>Streptophyta</taxon>
        <taxon>Embryophyta</taxon>
        <taxon>Tracheophyta</taxon>
        <taxon>Spermatophyta</taxon>
        <taxon>Magnoliopsida</taxon>
        <taxon>eudicotyledons</taxon>
        <taxon>Gunneridae</taxon>
        <taxon>Pentapetalae</taxon>
        <taxon>rosids</taxon>
        <taxon>malvids</taxon>
        <taxon>Malvales</taxon>
        <taxon>Malvaceae</taxon>
        <taxon>Malvoideae</taxon>
        <taxon>Hibiscus</taxon>
    </lineage>
</organism>
<feature type="region of interest" description="Disordered" evidence="2">
    <location>
        <begin position="233"/>
        <end position="279"/>
    </location>
</feature>
<sequence length="430" mass="48201">MDGRFVNILLASQNGDFDEVKVSNESTDSSINDKISSESKESFPRESIDVSCAKLQEFSKSDNGNSKPIHPMRTFEYENIESDSIASSSSFEFHKGERAVHASLTRSCSRPMSSKLNDAEKWIMKKQNEQAINAKNNVFQNKAKLFPITDMVRVAPESANRDHRLLANQVAEAKAVDFCHPAVQMQFEKFSLIPYGAQSSESISFCTKKSAKDATVLSAIRSVCMRDMGTEMTSATSQELSRSSTPVGPTTPLRTPVFSAPSTPRKGEPMSHTPDNPVDNRKKELLEQEMKLKTRREIVALGVQLGKMNFASWASKDEKGKNSSSVETTDIEDLERIKYEKQATAWPKSHTARYKREEIKIQAWESQQRAKLEAEMRRIEIIKVLVIVASCHIFRAKVEQMRAQAQAQAQMVKIAKVRQRAEGKQAAAEA</sequence>
<dbReference type="Proteomes" id="UP000436088">
    <property type="component" value="Unassembled WGS sequence"/>
</dbReference>
<evidence type="ECO:0000313" key="4">
    <source>
        <dbReference type="EMBL" id="KAE8707950.1"/>
    </source>
</evidence>
<proteinExistence type="inferred from homology"/>
<dbReference type="InterPro" id="IPR005516">
    <property type="entry name" value="Remorin_C"/>
</dbReference>
<feature type="compositionally biased region" description="Polar residues" evidence="2">
    <location>
        <begin position="233"/>
        <end position="248"/>
    </location>
</feature>
<dbReference type="Pfam" id="PF03763">
    <property type="entry name" value="Remorin_C"/>
    <property type="match status" value="1"/>
</dbReference>
<keyword evidence="5" id="KW-1185">Reference proteome</keyword>
<feature type="region of interest" description="Disordered" evidence="2">
    <location>
        <begin position="21"/>
        <end position="42"/>
    </location>
</feature>
<dbReference type="AlphaFoldDB" id="A0A6A3ATE1"/>